<dbReference type="AlphaFoldDB" id="A0A532V6S9"/>
<evidence type="ECO:0000313" key="1">
    <source>
        <dbReference type="EMBL" id="TKJ42898.1"/>
    </source>
</evidence>
<evidence type="ECO:0000313" key="2">
    <source>
        <dbReference type="Proteomes" id="UP000317778"/>
    </source>
</evidence>
<proteinExistence type="predicted"/>
<dbReference type="Proteomes" id="UP000317778">
    <property type="component" value="Unassembled WGS sequence"/>
</dbReference>
<evidence type="ECO:0008006" key="3">
    <source>
        <dbReference type="Google" id="ProtNLM"/>
    </source>
</evidence>
<dbReference type="Gene3D" id="2.60.40.10">
    <property type="entry name" value="Immunoglobulins"/>
    <property type="match status" value="1"/>
</dbReference>
<organism evidence="1 2">
    <name type="scientific">candidate division TA06 bacterium B3_TA06</name>
    <dbReference type="NCBI Taxonomy" id="2012487"/>
    <lineage>
        <taxon>Bacteria</taxon>
        <taxon>Bacteria division TA06</taxon>
    </lineage>
</organism>
<name>A0A532V6S9_UNCT6</name>
<protein>
    <recommendedName>
        <fullName evidence="3">Fibronectin type-III domain-containing protein</fullName>
    </recommendedName>
</protein>
<accession>A0A532V6S9</accession>
<gene>
    <name evidence="1" type="ORF">CEE36_06430</name>
</gene>
<dbReference type="EMBL" id="NJBO01000008">
    <property type="protein sequence ID" value="TKJ42898.1"/>
    <property type="molecule type" value="Genomic_DNA"/>
</dbReference>
<reference evidence="1 2" key="1">
    <citation type="submission" date="2017-06" db="EMBL/GenBank/DDBJ databases">
        <title>Novel microbial phyla capable of carbon fixation and sulfur reduction in deep-sea sediments.</title>
        <authorList>
            <person name="Huang J."/>
            <person name="Baker B."/>
            <person name="Wang Y."/>
        </authorList>
    </citation>
    <scope>NUCLEOTIDE SEQUENCE [LARGE SCALE GENOMIC DNA]</scope>
    <source>
        <strain evidence="1">B3_TA06</strain>
    </source>
</reference>
<sequence>MKNRIVLLLALVGALAAQNWSVRLIPAPSTQFFIEQLWSCAITNTEEEPVDVRLYGWITHEGTEIAHARSNVITIPPGGKRIASADIRSIQDEWYDPAYEEVVARRGALPAGVYTYCIRVEDESGAVLAEDCREHRGITPSPPKLLAPPNGSNITEPQPTFVWTPPVPPTEGVTYRLRIVEIPEEMTPDEAISAAEPWFEEKGITNTSLQYPMDARPLEEDSEYAWQVTAWVGEFLVGASQTWLFGLKVEIPRLDSCQCYYDKETDVMWHGIGHGGRMGVRKDSCTYVVTVDGVMYHTDGKTWTTVEMKKEDKCKLFVAKNGLFHFNGQKWEAQQNYYKCNYVLAENGMFHFNGTSWVQVKDSTCTYVHTVASTGQGRTRIMYHFNGQKWEQVAGRKCQLFVAINGLYHFDGTRWVAQRFRRCNAVLAENGMFHFNGTTWVQVKDSTCTYVHTVASTGHGTKPIMYHYNGEKWEQVAVEECQIYAAVNGMFHFTGRGWSQIKPKKCNAVLAENGMFHFNGTTWVQVKDSTCTYVYTVASTDMGETPIMYHYDGRRWRRIRAERCQLFRAVNGMFHFTGRGWNQIKFKKCNYVLAENGMFHYNGEIWDKVKDSTCTHVYTVGSTRKGKQPIVYHYDGKEWKEVPRIRGTTIEAVNGVYHYDGRRWKRIE</sequence>
<comment type="caution">
    <text evidence="1">The sequence shown here is derived from an EMBL/GenBank/DDBJ whole genome shotgun (WGS) entry which is preliminary data.</text>
</comment>
<dbReference type="InterPro" id="IPR013783">
    <property type="entry name" value="Ig-like_fold"/>
</dbReference>